<dbReference type="EMBL" id="LGUB01000033">
    <property type="protein sequence ID" value="KRH94777.1"/>
    <property type="molecule type" value="Genomic_DNA"/>
</dbReference>
<comment type="caution">
    <text evidence="1">The sequence shown here is derived from an EMBL/GenBank/DDBJ whole genome shotgun (WGS) entry which is preliminary data.</text>
</comment>
<keyword evidence="2" id="KW-1185">Reference proteome</keyword>
<organism evidence="1 2">
    <name type="scientific">Pseudoloma neurophilia</name>
    <dbReference type="NCBI Taxonomy" id="146866"/>
    <lineage>
        <taxon>Eukaryota</taxon>
        <taxon>Fungi</taxon>
        <taxon>Fungi incertae sedis</taxon>
        <taxon>Microsporidia</taxon>
        <taxon>Pseudoloma</taxon>
    </lineage>
</organism>
<sequence>KVKKIYGKSLKKESPPTFIGSVNMFSIHIESFDKMLRIVKK</sequence>
<name>A0A0R0LZR1_9MICR</name>
<evidence type="ECO:0000313" key="2">
    <source>
        <dbReference type="Proteomes" id="UP000051530"/>
    </source>
</evidence>
<gene>
    <name evidence="1" type="ORF">M153_15100017851</name>
</gene>
<dbReference type="VEuPathDB" id="MicrosporidiaDB:M153_15100017851"/>
<feature type="non-terminal residue" evidence="1">
    <location>
        <position position="1"/>
    </location>
</feature>
<dbReference type="AlphaFoldDB" id="A0A0R0LZR1"/>
<proteinExistence type="predicted"/>
<evidence type="ECO:0000313" key="1">
    <source>
        <dbReference type="EMBL" id="KRH94777.1"/>
    </source>
</evidence>
<protein>
    <submittedName>
        <fullName evidence="1">Uncharacterized protein</fullName>
    </submittedName>
</protein>
<reference evidence="1 2" key="1">
    <citation type="submission" date="2015-07" db="EMBL/GenBank/DDBJ databases">
        <title>The genome of Pseudoloma neurophilia, a relevant intracellular parasite of the zebrafish.</title>
        <authorList>
            <person name="Ndikumana S."/>
            <person name="Pelin A."/>
            <person name="Sanders J."/>
            <person name="Corradi N."/>
        </authorList>
    </citation>
    <scope>NUCLEOTIDE SEQUENCE [LARGE SCALE GENOMIC DNA]</scope>
    <source>
        <strain evidence="1 2">MK1</strain>
    </source>
</reference>
<accession>A0A0R0LZR1</accession>
<dbReference type="Proteomes" id="UP000051530">
    <property type="component" value="Unassembled WGS sequence"/>
</dbReference>